<proteinExistence type="predicted"/>
<evidence type="ECO:0000259" key="6">
    <source>
        <dbReference type="PROSITE" id="PS51157"/>
    </source>
</evidence>
<comment type="caution">
    <text evidence="7">The sequence shown here is derived from an EMBL/GenBank/DDBJ whole genome shotgun (WGS) entry which is preliminary data.</text>
</comment>
<protein>
    <recommendedName>
        <fullName evidence="6">UBR-type domain-containing protein</fullName>
    </recommendedName>
</protein>
<evidence type="ECO:0000256" key="1">
    <source>
        <dbReference type="ARBA" id="ARBA00022723"/>
    </source>
</evidence>
<feature type="compositionally biased region" description="Polar residues" evidence="5">
    <location>
        <begin position="10"/>
        <end position="25"/>
    </location>
</feature>
<feature type="region of interest" description="Disordered" evidence="5">
    <location>
        <begin position="289"/>
        <end position="343"/>
    </location>
</feature>
<evidence type="ECO:0000256" key="2">
    <source>
        <dbReference type="ARBA" id="ARBA00022771"/>
    </source>
</evidence>
<dbReference type="OrthoDB" id="5795902at2759"/>
<dbReference type="CDD" id="cd19677">
    <property type="entry name" value="UBR-box_UBR7"/>
    <property type="match status" value="1"/>
</dbReference>
<feature type="compositionally biased region" description="Basic and acidic residues" evidence="5">
    <location>
        <begin position="484"/>
        <end position="493"/>
    </location>
</feature>
<dbReference type="PANTHER" id="PTHR13513">
    <property type="entry name" value="E3 UBIQUITIN-PROTEIN LIGASE UBR7"/>
    <property type="match status" value="1"/>
</dbReference>
<evidence type="ECO:0000256" key="4">
    <source>
        <dbReference type="PROSITE-ProRule" id="PRU00508"/>
    </source>
</evidence>
<keyword evidence="3" id="KW-0862">Zinc</keyword>
<gene>
    <name evidence="7" type="ORF">GOMPHAMPRED_005108</name>
</gene>
<organism evidence="7 8">
    <name type="scientific">Gomphillus americanus</name>
    <dbReference type="NCBI Taxonomy" id="1940652"/>
    <lineage>
        <taxon>Eukaryota</taxon>
        <taxon>Fungi</taxon>
        <taxon>Dikarya</taxon>
        <taxon>Ascomycota</taxon>
        <taxon>Pezizomycotina</taxon>
        <taxon>Lecanoromycetes</taxon>
        <taxon>OSLEUM clade</taxon>
        <taxon>Ostropomycetidae</taxon>
        <taxon>Ostropales</taxon>
        <taxon>Graphidaceae</taxon>
        <taxon>Gomphilloideae</taxon>
        <taxon>Gomphillus</taxon>
    </lineage>
</organism>
<evidence type="ECO:0000313" key="8">
    <source>
        <dbReference type="Proteomes" id="UP000664169"/>
    </source>
</evidence>
<dbReference type="SMART" id="SM00396">
    <property type="entry name" value="ZnF_UBR1"/>
    <property type="match status" value="1"/>
</dbReference>
<feature type="region of interest" description="Disordered" evidence="5">
    <location>
        <begin position="385"/>
        <end position="405"/>
    </location>
</feature>
<feature type="region of interest" description="Disordered" evidence="5">
    <location>
        <begin position="474"/>
        <end position="493"/>
    </location>
</feature>
<feature type="zinc finger region" description="UBR-type" evidence="4">
    <location>
        <begin position="50"/>
        <end position="128"/>
    </location>
</feature>
<feature type="region of interest" description="Disordered" evidence="5">
    <location>
        <begin position="1"/>
        <end position="25"/>
    </location>
</feature>
<feature type="domain" description="UBR-type" evidence="6">
    <location>
        <begin position="50"/>
        <end position="128"/>
    </location>
</feature>
<feature type="compositionally biased region" description="Acidic residues" evidence="5">
    <location>
        <begin position="385"/>
        <end position="397"/>
    </location>
</feature>
<dbReference type="InterPro" id="IPR003126">
    <property type="entry name" value="Znf_UBR"/>
</dbReference>
<dbReference type="PROSITE" id="PS51157">
    <property type="entry name" value="ZF_UBR"/>
    <property type="match status" value="1"/>
</dbReference>
<evidence type="ECO:0000313" key="7">
    <source>
        <dbReference type="EMBL" id="CAF9907444.1"/>
    </source>
</evidence>
<evidence type="ECO:0000256" key="5">
    <source>
        <dbReference type="SAM" id="MobiDB-lite"/>
    </source>
</evidence>
<reference evidence="7" key="1">
    <citation type="submission" date="2021-03" db="EMBL/GenBank/DDBJ databases">
        <authorList>
            <person name="Tagirdzhanova G."/>
        </authorList>
    </citation>
    <scope>NUCLEOTIDE SEQUENCE</scope>
</reference>
<dbReference type="GO" id="GO:0005737">
    <property type="term" value="C:cytoplasm"/>
    <property type="evidence" value="ECO:0007669"/>
    <property type="project" value="TreeGrafter"/>
</dbReference>
<keyword evidence="8" id="KW-1185">Reference proteome</keyword>
<sequence length="493" mass="54515">MCNDLEVGSSMVTNDASQAQKNDSQTASEYINSQLQLEAEAREALPYSFDHCTRPLGALKQNIYSCLTCNPPPKNLSDPYKAAGICYGCSIACHGEHTLVELFAHRNFTCDCGTTRFPAESPCTLRINPVTGTKGSVHSEEASSGNTYNHNFRNYFCGCGELYDAHKQKGTMYQCIGLATEQEGGCGEDWWHSECLIGWRRDWYLSEDAQKLKKATRPDADAEDDDHLVVPGFREEFANLICYKCVDTNPWIKKYAASNGFMVLPHNPQSGDIETKSAPIKVESNPASIPELVLPEIHGETHNSSRKRKAEDDQSETESIVSKRTKADVEPDSKSNPIHTTLPAAPTGSFSLLALDDDFRTRFCRCPACYPTLSKFPQLLEEEDLYEPPESEDEEADGPGSVGTKSLLERGEAALSNVDRVRAIEGVMAYNHLRDKVKSFLKPFAESGEAVSAEHIKAYFEKLRGDDQAMREAVAAAPDGGIDPDNRREESSK</sequence>
<evidence type="ECO:0000256" key="3">
    <source>
        <dbReference type="ARBA" id="ARBA00022833"/>
    </source>
</evidence>
<keyword evidence="1" id="KW-0479">Metal-binding</keyword>
<dbReference type="EMBL" id="CAJPDQ010000003">
    <property type="protein sequence ID" value="CAF9907444.1"/>
    <property type="molecule type" value="Genomic_DNA"/>
</dbReference>
<dbReference type="Pfam" id="PF02207">
    <property type="entry name" value="zf-UBR"/>
    <property type="match status" value="1"/>
</dbReference>
<accession>A0A8H3EJ11</accession>
<name>A0A8H3EJ11_9LECA</name>
<dbReference type="GO" id="GO:0008270">
    <property type="term" value="F:zinc ion binding"/>
    <property type="evidence" value="ECO:0007669"/>
    <property type="project" value="UniProtKB-KW"/>
</dbReference>
<dbReference type="PANTHER" id="PTHR13513:SF9">
    <property type="entry name" value="E3 UBIQUITIN-PROTEIN LIGASE UBR7-RELATED"/>
    <property type="match status" value="1"/>
</dbReference>
<dbReference type="Proteomes" id="UP000664169">
    <property type="component" value="Unassembled WGS sequence"/>
</dbReference>
<keyword evidence="2" id="KW-0863">Zinc-finger</keyword>
<dbReference type="AlphaFoldDB" id="A0A8H3EJ11"/>
<dbReference type="InterPro" id="IPR040204">
    <property type="entry name" value="UBR7"/>
</dbReference>
<dbReference type="InterPro" id="IPR047506">
    <property type="entry name" value="UBR7-like_UBR-box"/>
</dbReference>
<dbReference type="GO" id="GO:0061630">
    <property type="term" value="F:ubiquitin protein ligase activity"/>
    <property type="evidence" value="ECO:0007669"/>
    <property type="project" value="InterPro"/>
</dbReference>